<accession>A0A9D4K3U5</accession>
<dbReference type="PANTHER" id="PTHR12365">
    <property type="entry name" value="SPROUTY"/>
    <property type="match status" value="1"/>
</dbReference>
<protein>
    <recommendedName>
        <fullName evidence="4">Sprouty</fullName>
    </recommendedName>
</protein>
<dbReference type="Proteomes" id="UP000828390">
    <property type="component" value="Unassembled WGS sequence"/>
</dbReference>
<evidence type="ECO:0000313" key="3">
    <source>
        <dbReference type="Proteomes" id="UP000828390"/>
    </source>
</evidence>
<dbReference type="GO" id="GO:0048513">
    <property type="term" value="P:animal organ development"/>
    <property type="evidence" value="ECO:0007669"/>
    <property type="project" value="TreeGrafter"/>
</dbReference>
<dbReference type="GO" id="GO:0046580">
    <property type="term" value="P:negative regulation of Ras protein signal transduction"/>
    <property type="evidence" value="ECO:0007669"/>
    <property type="project" value="TreeGrafter"/>
</dbReference>
<dbReference type="EMBL" id="JAIWYP010000004">
    <property type="protein sequence ID" value="KAH3832479.1"/>
    <property type="molecule type" value="Genomic_DNA"/>
</dbReference>
<dbReference type="OrthoDB" id="10038884at2759"/>
<evidence type="ECO:0008006" key="4">
    <source>
        <dbReference type="Google" id="ProtNLM"/>
    </source>
</evidence>
<dbReference type="PROSITE" id="PS51227">
    <property type="entry name" value="SPR"/>
    <property type="match status" value="1"/>
</dbReference>
<name>A0A9D4K3U5_DREPO</name>
<proteinExistence type="inferred from homology"/>
<comment type="similarity">
    <text evidence="1">Belongs to the sprouty family.</text>
</comment>
<keyword evidence="3" id="KW-1185">Reference proteome</keyword>
<gene>
    <name evidence="2" type="ORF">DPMN_105769</name>
</gene>
<dbReference type="GO" id="GO:0040037">
    <property type="term" value="P:negative regulation of fibroblast growth factor receptor signaling pathway"/>
    <property type="evidence" value="ECO:0007669"/>
    <property type="project" value="TreeGrafter"/>
</dbReference>
<organism evidence="2 3">
    <name type="scientific">Dreissena polymorpha</name>
    <name type="common">Zebra mussel</name>
    <name type="synonym">Mytilus polymorpha</name>
    <dbReference type="NCBI Taxonomy" id="45954"/>
    <lineage>
        <taxon>Eukaryota</taxon>
        <taxon>Metazoa</taxon>
        <taxon>Spiralia</taxon>
        <taxon>Lophotrochozoa</taxon>
        <taxon>Mollusca</taxon>
        <taxon>Bivalvia</taxon>
        <taxon>Autobranchia</taxon>
        <taxon>Heteroconchia</taxon>
        <taxon>Euheterodonta</taxon>
        <taxon>Imparidentia</taxon>
        <taxon>Neoheterodontei</taxon>
        <taxon>Myida</taxon>
        <taxon>Dreissenoidea</taxon>
        <taxon>Dreissenidae</taxon>
        <taxon>Dreissena</taxon>
    </lineage>
</organism>
<dbReference type="GO" id="GO:0005829">
    <property type="term" value="C:cytosol"/>
    <property type="evidence" value="ECO:0007669"/>
    <property type="project" value="TreeGrafter"/>
</dbReference>
<dbReference type="Pfam" id="PF05210">
    <property type="entry name" value="Sprouty"/>
    <property type="match status" value="1"/>
</dbReference>
<dbReference type="InterPro" id="IPR007875">
    <property type="entry name" value="Sprouty"/>
</dbReference>
<dbReference type="PANTHER" id="PTHR12365:SF7">
    <property type="entry name" value="PROTEIN SPROUTY"/>
    <property type="match status" value="1"/>
</dbReference>
<reference evidence="2" key="1">
    <citation type="journal article" date="2019" name="bioRxiv">
        <title>The Genome of the Zebra Mussel, Dreissena polymorpha: A Resource for Invasive Species Research.</title>
        <authorList>
            <person name="McCartney M.A."/>
            <person name="Auch B."/>
            <person name="Kono T."/>
            <person name="Mallez S."/>
            <person name="Zhang Y."/>
            <person name="Obille A."/>
            <person name="Becker A."/>
            <person name="Abrahante J.E."/>
            <person name="Garbe J."/>
            <person name="Badalamenti J.P."/>
            <person name="Herman A."/>
            <person name="Mangelson H."/>
            <person name="Liachko I."/>
            <person name="Sullivan S."/>
            <person name="Sone E.D."/>
            <person name="Koren S."/>
            <person name="Silverstein K.A.T."/>
            <person name="Beckman K.B."/>
            <person name="Gohl D.M."/>
        </authorList>
    </citation>
    <scope>NUCLEOTIDE SEQUENCE</scope>
    <source>
        <strain evidence="2">Duluth1</strain>
        <tissue evidence="2">Whole animal</tissue>
    </source>
</reference>
<evidence type="ECO:0000313" key="2">
    <source>
        <dbReference type="EMBL" id="KAH3832479.1"/>
    </source>
</evidence>
<sequence length="271" mass="29893">MRPSRYQVPNTLPPLDVAGVITIDQVRPQPRKLNEYVDTPRSPLIHTGKTGHSSNLHCVTPKSVKVNLNPRDRVTVVLPNRTSQSIIRTQPISVSPPLKKELQKEVSDNSIICSKCGKCRCGSCTKDKELPYKSLLCGANCASLDEAVEYCTCVCCVKGVFYHCSKEEQDVEFECMAEPCAGCSRPRCCERWTCMLAMSLCLPCLCLYPPAKLCLMGCTACYNKCRKKGCTCNTNTSVNKNCSRSNQSSKLADTQTRGLLVESDRESSSVS</sequence>
<dbReference type="AlphaFoldDB" id="A0A9D4K3U5"/>
<evidence type="ECO:0000256" key="1">
    <source>
        <dbReference type="ARBA" id="ARBA00010964"/>
    </source>
</evidence>
<reference evidence="2" key="2">
    <citation type="submission" date="2020-11" db="EMBL/GenBank/DDBJ databases">
        <authorList>
            <person name="McCartney M.A."/>
            <person name="Auch B."/>
            <person name="Kono T."/>
            <person name="Mallez S."/>
            <person name="Becker A."/>
            <person name="Gohl D.M."/>
            <person name="Silverstein K.A.T."/>
            <person name="Koren S."/>
            <person name="Bechman K.B."/>
            <person name="Herman A."/>
            <person name="Abrahante J.E."/>
            <person name="Garbe J."/>
        </authorList>
    </citation>
    <scope>NUCLEOTIDE SEQUENCE</scope>
    <source>
        <strain evidence="2">Duluth1</strain>
        <tissue evidence="2">Whole animal</tissue>
    </source>
</reference>
<dbReference type="GO" id="GO:0016020">
    <property type="term" value="C:membrane"/>
    <property type="evidence" value="ECO:0007669"/>
    <property type="project" value="InterPro"/>
</dbReference>
<dbReference type="InterPro" id="IPR051192">
    <property type="entry name" value="Sprouty_domain"/>
</dbReference>
<comment type="caution">
    <text evidence="2">The sequence shown here is derived from an EMBL/GenBank/DDBJ whole genome shotgun (WGS) entry which is preliminary data.</text>
</comment>